<gene>
    <name evidence="4" type="ORF">FA10DRAFT_219409</name>
</gene>
<evidence type="ECO:0000256" key="2">
    <source>
        <dbReference type="ARBA" id="ARBA00023136"/>
    </source>
</evidence>
<protein>
    <submittedName>
        <fullName evidence="4">DUF605-domain-containing protein</fullName>
    </submittedName>
</protein>
<dbReference type="PANTHER" id="PTHR46009:SF1">
    <property type="entry name" value="VACUOLAR PROTEIN SORTING-ASSOCIATED PROTEIN VTA1 HOMOLOG"/>
    <property type="match status" value="1"/>
</dbReference>
<feature type="domain" description="Vta1/callose synthase N-terminal" evidence="3">
    <location>
        <begin position="7"/>
        <end position="104"/>
    </location>
</feature>
<dbReference type="EMBL" id="KZ819634">
    <property type="protein sequence ID" value="PWN92843.1"/>
    <property type="molecule type" value="Genomic_DNA"/>
</dbReference>
<dbReference type="GO" id="GO:0032511">
    <property type="term" value="P:late endosome to vacuole transport via multivesicular body sorting pathway"/>
    <property type="evidence" value="ECO:0007669"/>
    <property type="project" value="InterPro"/>
</dbReference>
<sequence>PTDLKPLAPFLQRAHETRTADPALSYWCNYHAAQLGIPLLNSLAPDSKVFLITLMDTLEAQKKSLAGNDVVNGDDIVAKAYVENVALKVFGGADDEDRRGKASK</sequence>
<proteinExistence type="predicted"/>
<accession>A0A316YXN9</accession>
<keyword evidence="5" id="KW-1185">Reference proteome</keyword>
<reference evidence="4 5" key="1">
    <citation type="journal article" date="2018" name="Mol. Biol. Evol.">
        <title>Broad Genomic Sampling Reveals a Smut Pathogenic Ancestry of the Fungal Clade Ustilaginomycotina.</title>
        <authorList>
            <person name="Kijpornyongpan T."/>
            <person name="Mondo S.J."/>
            <person name="Barry K."/>
            <person name="Sandor L."/>
            <person name="Lee J."/>
            <person name="Lipzen A."/>
            <person name="Pangilinan J."/>
            <person name="LaButti K."/>
            <person name="Hainaut M."/>
            <person name="Henrissat B."/>
            <person name="Grigoriev I.V."/>
            <person name="Spatafora J.W."/>
            <person name="Aime M.C."/>
        </authorList>
    </citation>
    <scope>NUCLEOTIDE SEQUENCE [LARGE SCALE GENOMIC DNA]</scope>
    <source>
        <strain evidence="4 5">MCA 4198</strain>
    </source>
</reference>
<evidence type="ECO:0000256" key="1">
    <source>
        <dbReference type="ARBA" id="ARBA00004308"/>
    </source>
</evidence>
<evidence type="ECO:0000313" key="5">
    <source>
        <dbReference type="Proteomes" id="UP000245768"/>
    </source>
</evidence>
<dbReference type="InParanoid" id="A0A316YXN9"/>
<dbReference type="STRING" id="215250.A0A316YXN9"/>
<dbReference type="InterPro" id="IPR044538">
    <property type="entry name" value="Vta1-like"/>
</dbReference>
<evidence type="ECO:0000259" key="3">
    <source>
        <dbReference type="Pfam" id="PF04652"/>
    </source>
</evidence>
<dbReference type="AlphaFoldDB" id="A0A316YXN9"/>
<feature type="non-terminal residue" evidence="4">
    <location>
        <position position="1"/>
    </location>
</feature>
<dbReference type="Proteomes" id="UP000245768">
    <property type="component" value="Unassembled WGS sequence"/>
</dbReference>
<name>A0A316YXN9_9BASI</name>
<dbReference type="Pfam" id="PF04652">
    <property type="entry name" value="Vta1"/>
    <property type="match status" value="1"/>
</dbReference>
<keyword evidence="2" id="KW-0472">Membrane</keyword>
<evidence type="ECO:0000313" key="4">
    <source>
        <dbReference type="EMBL" id="PWN92843.1"/>
    </source>
</evidence>
<comment type="subcellular location">
    <subcellularLocation>
        <location evidence="1">Endomembrane system</location>
    </subcellularLocation>
</comment>
<dbReference type="RefSeq" id="XP_025380041.1">
    <property type="nucleotide sequence ID" value="XM_025518530.1"/>
</dbReference>
<dbReference type="Gene3D" id="1.25.40.270">
    <property type="entry name" value="Vacuolar protein sorting-associated protein vta1"/>
    <property type="match status" value="1"/>
</dbReference>
<dbReference type="PANTHER" id="PTHR46009">
    <property type="entry name" value="VACUOLAR PROTEIN SORTING-ASSOCIATED PROTEIN VTA1 HOMOLOG"/>
    <property type="match status" value="1"/>
</dbReference>
<dbReference type="OrthoDB" id="391137at2759"/>
<organism evidence="4 5">
    <name type="scientific">Acaromyces ingoldii</name>
    <dbReference type="NCBI Taxonomy" id="215250"/>
    <lineage>
        <taxon>Eukaryota</taxon>
        <taxon>Fungi</taxon>
        <taxon>Dikarya</taxon>
        <taxon>Basidiomycota</taxon>
        <taxon>Ustilaginomycotina</taxon>
        <taxon>Exobasidiomycetes</taxon>
        <taxon>Exobasidiales</taxon>
        <taxon>Cryptobasidiaceae</taxon>
        <taxon>Acaromyces</taxon>
    </lineage>
</organism>
<feature type="non-terminal residue" evidence="4">
    <location>
        <position position="104"/>
    </location>
</feature>
<dbReference type="InterPro" id="IPR039431">
    <property type="entry name" value="Vta1/CALS_N"/>
</dbReference>
<dbReference type="GeneID" id="37040446"/>
<dbReference type="GO" id="GO:0005771">
    <property type="term" value="C:multivesicular body"/>
    <property type="evidence" value="ECO:0007669"/>
    <property type="project" value="TreeGrafter"/>
</dbReference>
<dbReference type="InterPro" id="IPR023175">
    <property type="entry name" value="Vta1/CALS_N_sf"/>
</dbReference>